<organism evidence="3 4">
    <name type="scientific">Ramlibacter terrae</name>
    <dbReference type="NCBI Taxonomy" id="2732511"/>
    <lineage>
        <taxon>Bacteria</taxon>
        <taxon>Pseudomonadati</taxon>
        <taxon>Pseudomonadota</taxon>
        <taxon>Betaproteobacteria</taxon>
        <taxon>Burkholderiales</taxon>
        <taxon>Comamonadaceae</taxon>
        <taxon>Ramlibacter</taxon>
    </lineage>
</organism>
<evidence type="ECO:0000313" key="3">
    <source>
        <dbReference type="EMBL" id="QJW83528.1"/>
    </source>
</evidence>
<evidence type="ECO:0000256" key="2">
    <source>
        <dbReference type="SAM" id="Phobius"/>
    </source>
</evidence>
<dbReference type="Proteomes" id="UP000500826">
    <property type="component" value="Chromosome"/>
</dbReference>
<keyword evidence="4" id="KW-1185">Reference proteome</keyword>
<feature type="compositionally biased region" description="Low complexity" evidence="1">
    <location>
        <begin position="198"/>
        <end position="245"/>
    </location>
</feature>
<dbReference type="NCBIfam" id="TIGR02532">
    <property type="entry name" value="IV_pilin_GFxxxE"/>
    <property type="match status" value="1"/>
</dbReference>
<dbReference type="InterPro" id="IPR045584">
    <property type="entry name" value="Pilin-like"/>
</dbReference>
<dbReference type="EMBL" id="CP053418">
    <property type="protein sequence ID" value="QJW83528.1"/>
    <property type="molecule type" value="Genomic_DNA"/>
</dbReference>
<dbReference type="PROSITE" id="PS00409">
    <property type="entry name" value="PROKAR_NTER_METHYL"/>
    <property type="match status" value="1"/>
</dbReference>
<sequence>MSCPARSAKRRAHAGFTLIELMIGVVIGLLASLAVTHVLVSSEGNKRTTMSASDAQVNGALALGTLQRSIQSAGYGFTPTPAVIGCTLTAAFGGAAIANFPTNLVPVRITPHATAGMPDTIRVLASGKSSFSMPLRVVAPGYKKNDKMIPVASGIGIAAPVVSGGTVTSPGDLLIAAVNTSTPCSVFRVTSRGPARWRSSAPTTPAGTPPARRSTHTAPAASSSTWASPSTSPTASSTTRCARAP</sequence>
<keyword evidence="2" id="KW-1133">Transmembrane helix</keyword>
<feature type="transmembrane region" description="Helical" evidence="2">
    <location>
        <begin position="21"/>
        <end position="40"/>
    </location>
</feature>
<accession>A0ABX6P2G7</accession>
<feature type="region of interest" description="Disordered" evidence="1">
    <location>
        <begin position="192"/>
        <end position="245"/>
    </location>
</feature>
<evidence type="ECO:0000313" key="4">
    <source>
        <dbReference type="Proteomes" id="UP000500826"/>
    </source>
</evidence>
<keyword evidence="2" id="KW-0472">Membrane</keyword>
<protein>
    <submittedName>
        <fullName evidence="3">Prepilin-type N-terminal cleavage/methylation domain-containing protein</fullName>
    </submittedName>
</protein>
<dbReference type="SUPFAM" id="SSF54523">
    <property type="entry name" value="Pili subunits"/>
    <property type="match status" value="1"/>
</dbReference>
<reference evidence="3 4" key="2">
    <citation type="submission" date="2020-05" db="EMBL/GenBank/DDBJ databases">
        <authorList>
            <person name="Khan S.A."/>
            <person name="Jeon C.O."/>
            <person name="Chun B.H."/>
        </authorList>
    </citation>
    <scope>NUCLEOTIDE SEQUENCE [LARGE SCALE GENOMIC DNA]</scope>
    <source>
        <strain evidence="3 4">H242</strain>
    </source>
</reference>
<gene>
    <name evidence="3" type="ORF">HK414_03275</name>
</gene>
<reference evidence="3 4" key="1">
    <citation type="submission" date="2020-05" db="EMBL/GenBank/DDBJ databases">
        <title>Ramlibacter rhizophilus sp. nov., isolated from rhizosphere soil of national flower Mugunghwa from South Korea.</title>
        <authorList>
            <person name="Zheng-Fei Y."/>
            <person name="Huan T."/>
        </authorList>
    </citation>
    <scope>NUCLEOTIDE SEQUENCE [LARGE SCALE GENOMIC DNA]</scope>
    <source>
        <strain evidence="3 4">H242</strain>
    </source>
</reference>
<evidence type="ECO:0000256" key="1">
    <source>
        <dbReference type="SAM" id="MobiDB-lite"/>
    </source>
</evidence>
<keyword evidence="2" id="KW-0812">Transmembrane</keyword>
<dbReference type="InterPro" id="IPR012902">
    <property type="entry name" value="N_methyl_site"/>
</dbReference>
<name>A0ABX6P2G7_9BURK</name>
<dbReference type="Pfam" id="PF07963">
    <property type="entry name" value="N_methyl"/>
    <property type="match status" value="1"/>
</dbReference>
<proteinExistence type="predicted"/>